<comment type="caution">
    <text evidence="3">The sequence shown here is derived from an EMBL/GenBank/DDBJ whole genome shotgun (WGS) entry which is preliminary data.</text>
</comment>
<dbReference type="PANTHER" id="PTHR10587">
    <property type="entry name" value="GLYCOSYL TRANSFERASE-RELATED"/>
    <property type="match status" value="1"/>
</dbReference>
<name>A0A2N5MAH1_9BACI</name>
<keyword evidence="1" id="KW-0472">Membrane</keyword>
<dbReference type="Proteomes" id="UP000234748">
    <property type="component" value="Unassembled WGS sequence"/>
</dbReference>
<accession>A0A2N5MAH1</accession>
<dbReference type="NCBIfam" id="TIGR02764">
    <property type="entry name" value="spore_ybaN_pdaB"/>
    <property type="match status" value="1"/>
</dbReference>
<feature type="transmembrane region" description="Helical" evidence="1">
    <location>
        <begin position="21"/>
        <end position="37"/>
    </location>
</feature>
<proteinExistence type="predicted"/>
<feature type="domain" description="NodB homology" evidence="2">
    <location>
        <begin position="60"/>
        <end position="239"/>
    </location>
</feature>
<dbReference type="SUPFAM" id="SSF88713">
    <property type="entry name" value="Glycoside hydrolase/deacetylase"/>
    <property type="match status" value="1"/>
</dbReference>
<dbReference type="PANTHER" id="PTHR10587:SF128">
    <property type="entry name" value="POLYSACCHARIDE DEACETYLASE PDAB-RELATED"/>
    <property type="match status" value="1"/>
</dbReference>
<dbReference type="OrthoDB" id="9806342at2"/>
<dbReference type="AlphaFoldDB" id="A0A2N5MAH1"/>
<keyword evidence="4" id="KW-1185">Reference proteome</keyword>
<dbReference type="InterPro" id="IPR050248">
    <property type="entry name" value="Polysacc_deacetylase_ArnD"/>
</dbReference>
<evidence type="ECO:0000256" key="1">
    <source>
        <dbReference type="SAM" id="Phobius"/>
    </source>
</evidence>
<keyword evidence="1" id="KW-0812">Transmembrane</keyword>
<dbReference type="PROSITE" id="PS51677">
    <property type="entry name" value="NODB"/>
    <property type="match status" value="1"/>
</dbReference>
<organism evidence="3 4">
    <name type="scientific">Peribacillus deserti</name>
    <dbReference type="NCBI Taxonomy" id="673318"/>
    <lineage>
        <taxon>Bacteria</taxon>
        <taxon>Bacillati</taxon>
        <taxon>Bacillota</taxon>
        <taxon>Bacilli</taxon>
        <taxon>Bacillales</taxon>
        <taxon>Bacillaceae</taxon>
        <taxon>Peribacillus</taxon>
    </lineage>
</organism>
<gene>
    <name evidence="3" type="primary">pdaB</name>
    <name evidence="3" type="ORF">CUU66_03260</name>
</gene>
<dbReference type="InterPro" id="IPR011330">
    <property type="entry name" value="Glyco_hydro/deAcase_b/a-brl"/>
</dbReference>
<sequence length="256" mass="28979">MDEVIALYYFQAANVKKIKQYTFIIVIAFFTAVFLYVESLNNFSVFSTMTGPKAVYKGERDLALTFNIGWGDVRAKPILETLKKEKVRAATFFVSGSWAERHPELVAQIVKQGYEIGILGYGYKDYTSMEEQEIARDISKAQDVFRKLNVKNIELLRSPTGHFDKNLLKVADRYGYSVVHWSLDSKDWTNPGVQEIVTNIEDVEDGDIILLHASDSAKQTARALPQIIDSVQSKNLKFVSVSEMIANSSTKTEEIK</sequence>
<keyword evidence="1" id="KW-1133">Transmembrane helix</keyword>
<evidence type="ECO:0000313" key="4">
    <source>
        <dbReference type="Proteomes" id="UP000234748"/>
    </source>
</evidence>
<dbReference type="EMBL" id="PGUY01000009">
    <property type="protein sequence ID" value="PLT31368.1"/>
    <property type="molecule type" value="Genomic_DNA"/>
</dbReference>
<dbReference type="Gene3D" id="3.20.20.370">
    <property type="entry name" value="Glycoside hydrolase/deacetylase"/>
    <property type="match status" value="1"/>
</dbReference>
<evidence type="ECO:0000259" key="2">
    <source>
        <dbReference type="PROSITE" id="PS51677"/>
    </source>
</evidence>
<dbReference type="Pfam" id="PF01522">
    <property type="entry name" value="Polysacc_deac_1"/>
    <property type="match status" value="1"/>
</dbReference>
<protein>
    <submittedName>
        <fullName evidence="3">Polysaccharide deacetylase family sporulation protein PdaB</fullName>
    </submittedName>
</protein>
<dbReference type="InterPro" id="IPR002509">
    <property type="entry name" value="NODB_dom"/>
</dbReference>
<reference evidence="3 4" key="1">
    <citation type="submission" date="2017-11" db="EMBL/GenBank/DDBJ databases">
        <title>Comparitive Functional Genomics of Dry Heat Resistant strains isolated from the Viking Spacecraft.</title>
        <authorList>
            <person name="Seuylemezian A."/>
            <person name="Cooper K."/>
            <person name="Vaishampayan P."/>
        </authorList>
    </citation>
    <scope>NUCLEOTIDE SEQUENCE [LARGE SCALE GENOMIC DNA]</scope>
    <source>
        <strain evidence="3 4">V1-29</strain>
    </source>
</reference>
<dbReference type="GO" id="GO:0005975">
    <property type="term" value="P:carbohydrate metabolic process"/>
    <property type="evidence" value="ECO:0007669"/>
    <property type="project" value="InterPro"/>
</dbReference>
<dbReference type="GO" id="GO:0016020">
    <property type="term" value="C:membrane"/>
    <property type="evidence" value="ECO:0007669"/>
    <property type="project" value="TreeGrafter"/>
</dbReference>
<dbReference type="GO" id="GO:0016810">
    <property type="term" value="F:hydrolase activity, acting on carbon-nitrogen (but not peptide) bonds"/>
    <property type="evidence" value="ECO:0007669"/>
    <property type="project" value="InterPro"/>
</dbReference>
<dbReference type="InterPro" id="IPR014132">
    <property type="entry name" value="PdaB-like"/>
</dbReference>
<evidence type="ECO:0000313" key="3">
    <source>
        <dbReference type="EMBL" id="PLT31368.1"/>
    </source>
</evidence>